<keyword evidence="1" id="KW-0732">Signal</keyword>
<reference evidence="3 4" key="1">
    <citation type="journal article" date="2015" name="Genome Announc.">
        <title>Expanding the biotechnology potential of lactobacilli through comparative genomics of 213 strains and associated genera.</title>
        <authorList>
            <person name="Sun Z."/>
            <person name="Harris H.M."/>
            <person name="McCann A."/>
            <person name="Guo C."/>
            <person name="Argimon S."/>
            <person name="Zhang W."/>
            <person name="Yang X."/>
            <person name="Jeffery I.B."/>
            <person name="Cooney J.C."/>
            <person name="Kagawa T.F."/>
            <person name="Liu W."/>
            <person name="Song Y."/>
            <person name="Salvetti E."/>
            <person name="Wrobel A."/>
            <person name="Rasinkangas P."/>
            <person name="Parkhill J."/>
            <person name="Rea M.C."/>
            <person name="O'Sullivan O."/>
            <person name="Ritari J."/>
            <person name="Douillard F.P."/>
            <person name="Paul Ross R."/>
            <person name="Yang R."/>
            <person name="Briner A.E."/>
            <person name="Felis G.E."/>
            <person name="de Vos W.M."/>
            <person name="Barrangou R."/>
            <person name="Klaenhammer T.R."/>
            <person name="Caufield P.W."/>
            <person name="Cui Y."/>
            <person name="Zhang H."/>
            <person name="O'Toole P.W."/>
        </authorList>
    </citation>
    <scope>NUCLEOTIDE SEQUENCE [LARGE SCALE GENOMIC DNA]</scope>
    <source>
        <strain evidence="3 4">DSM 14500</strain>
    </source>
</reference>
<proteinExistence type="predicted"/>
<dbReference type="PATRIC" id="fig|1423770.3.peg.1367"/>
<dbReference type="Pfam" id="PF03217">
    <property type="entry name" value="SlpA"/>
    <property type="match status" value="1"/>
</dbReference>
<accession>A0A0R1QPI0</accession>
<dbReference type="AlphaFoldDB" id="A0A0R1QPI0"/>
<dbReference type="OrthoDB" id="2281946at2"/>
<evidence type="ECO:0000313" key="3">
    <source>
        <dbReference type="EMBL" id="KRL43019.1"/>
    </source>
</evidence>
<dbReference type="RefSeq" id="WP_057888696.1">
    <property type="nucleotide sequence ID" value="NZ_AZEZ01000095.1"/>
</dbReference>
<comment type="caution">
    <text evidence="3">The sequence shown here is derived from an EMBL/GenBank/DDBJ whole genome shotgun (WGS) entry which is preliminary data.</text>
</comment>
<name>A0A0R1QPI0_9LACO</name>
<dbReference type="Proteomes" id="UP000050872">
    <property type="component" value="Unassembled WGS sequence"/>
</dbReference>
<feature type="chain" id="PRO_5038857375" description="S-layer protein C-terminal domain-containing protein" evidence="1">
    <location>
        <begin position="23"/>
        <end position="176"/>
    </location>
</feature>
<evidence type="ECO:0000259" key="2">
    <source>
        <dbReference type="Pfam" id="PF03217"/>
    </source>
</evidence>
<organism evidence="3 4">
    <name type="scientific">Companilactobacillus mindensis DSM 14500</name>
    <dbReference type="NCBI Taxonomy" id="1423770"/>
    <lineage>
        <taxon>Bacteria</taxon>
        <taxon>Bacillati</taxon>
        <taxon>Bacillota</taxon>
        <taxon>Bacilli</taxon>
        <taxon>Lactobacillales</taxon>
        <taxon>Lactobacillaceae</taxon>
        <taxon>Companilactobacillus</taxon>
    </lineage>
</organism>
<dbReference type="EMBL" id="AZEZ01000095">
    <property type="protein sequence ID" value="KRL43019.1"/>
    <property type="molecule type" value="Genomic_DNA"/>
</dbReference>
<evidence type="ECO:0000256" key="1">
    <source>
        <dbReference type="SAM" id="SignalP"/>
    </source>
</evidence>
<evidence type="ECO:0000313" key="4">
    <source>
        <dbReference type="Proteomes" id="UP000050872"/>
    </source>
</evidence>
<feature type="domain" description="S-layer protein C-terminal" evidence="2">
    <location>
        <begin position="48"/>
        <end position="90"/>
    </location>
</feature>
<protein>
    <recommendedName>
        <fullName evidence="2">S-layer protein C-terminal domain-containing protein</fullName>
    </recommendedName>
</protein>
<gene>
    <name evidence="3" type="ORF">FD29_GL001331</name>
</gene>
<feature type="signal peptide" evidence="1">
    <location>
        <begin position="1"/>
        <end position="22"/>
    </location>
</feature>
<keyword evidence="4" id="KW-1185">Reference proteome</keyword>
<dbReference type="InterPro" id="IPR024968">
    <property type="entry name" value="SlpA_C_lactobacillus"/>
</dbReference>
<sequence>MKKSILFLVCALLGTGSALTTAATTSVTNVSAQSVTQKGNYALVTADQAQIYDQNGSKTDIALQGNSAWKVAKTQNINGTDYYQVAPNEFLSSKDSVAYKNRHMTIKVQSVDGPDKSVNVYDHNLVQKNDVSLQPNSQWATDIVINTSNGMPFLRIAPDEYVAMYDVVEQSFTANI</sequence>